<evidence type="ECO:0000256" key="1">
    <source>
        <dbReference type="ARBA" id="ARBA00022737"/>
    </source>
</evidence>
<feature type="compositionally biased region" description="Basic and acidic residues" evidence="2">
    <location>
        <begin position="195"/>
        <end position="209"/>
    </location>
</feature>
<dbReference type="InterPro" id="IPR029515">
    <property type="entry name" value="Liprin"/>
</dbReference>
<keyword evidence="4" id="KW-1185">Reference proteome</keyword>
<evidence type="ECO:0000313" key="4">
    <source>
        <dbReference type="Proteomes" id="UP001214576"/>
    </source>
</evidence>
<dbReference type="AlphaFoldDB" id="A0AAD4ULZ6"/>
<dbReference type="PANTHER" id="PTHR12587:SF15">
    <property type="entry name" value="LIPRIN-ALPHA-1"/>
    <property type="match status" value="1"/>
</dbReference>
<reference evidence="3" key="1">
    <citation type="submission" date="2022-03" db="EMBL/GenBank/DDBJ databases">
        <title>Genomic analyses of argali, domestic sheep and their hybrids provide insights into chromosomal evolution, heterosis and genetic basis of agronomic traits.</title>
        <authorList>
            <person name="Li M."/>
        </authorList>
    </citation>
    <scope>NUCLEOTIDE SEQUENCE</scope>
    <source>
        <strain evidence="3">CAU-MHL-2022a</strain>
        <tissue evidence="3">Skin</tissue>
    </source>
</reference>
<sequence>MEAQLEEKNKELHQDQLTLNLETLRAELDQMRLQGAPFHHGQPHLGSTPDLRFPVADWPADSSDNRVVLRHPQKGRLAALRGEPSKARTPPPPSRPWWAPCKAPAPSRCGPEVQTLKEQDWEHAQQAIMLADMAQAFESDEGMSDGEGDRVTLFSSATQLSPSGQGDAETLTVMLQEQLDAINEEIQLIEEEKENTEQRAEETESRESRGSLGSLHHLKSVSSLNLHPASSRAGSCPPLPKPRRRRHSPAQEGDRGHHDSGPRIAKQDPVSLTFDRVAYFAILRETIHDLSESIRMEPETISLKSSCTGLLAFDFGVN</sequence>
<dbReference type="GO" id="GO:0050808">
    <property type="term" value="P:synapse organization"/>
    <property type="evidence" value="ECO:0007669"/>
    <property type="project" value="TreeGrafter"/>
</dbReference>
<protein>
    <submittedName>
        <fullName evidence="3">Uncharacterized protein</fullName>
    </submittedName>
</protein>
<dbReference type="PANTHER" id="PTHR12587">
    <property type="entry name" value="LAR INTERACTING PROTEIN LIP -RELATED PROTEIN"/>
    <property type="match status" value="1"/>
</dbReference>
<keyword evidence="1" id="KW-0677">Repeat</keyword>
<organism evidence="3 4">
    <name type="scientific">Ovis ammon polii</name>
    <dbReference type="NCBI Taxonomy" id="230172"/>
    <lineage>
        <taxon>Eukaryota</taxon>
        <taxon>Metazoa</taxon>
        <taxon>Chordata</taxon>
        <taxon>Craniata</taxon>
        <taxon>Vertebrata</taxon>
        <taxon>Euteleostomi</taxon>
        <taxon>Mammalia</taxon>
        <taxon>Eutheria</taxon>
        <taxon>Laurasiatheria</taxon>
        <taxon>Artiodactyla</taxon>
        <taxon>Ruminantia</taxon>
        <taxon>Pecora</taxon>
        <taxon>Bovidae</taxon>
        <taxon>Caprinae</taxon>
        <taxon>Ovis</taxon>
    </lineage>
</organism>
<accession>A0AAD4ULZ6</accession>
<proteinExistence type="predicted"/>
<gene>
    <name evidence="3" type="ORF">MG293_003724</name>
</gene>
<evidence type="ECO:0000313" key="3">
    <source>
        <dbReference type="EMBL" id="KAI4547169.1"/>
    </source>
</evidence>
<comment type="caution">
    <text evidence="3">The sequence shown here is derived from an EMBL/GenBank/DDBJ whole genome shotgun (WGS) entry which is preliminary data.</text>
</comment>
<name>A0AAD4ULZ6_OVIAM</name>
<dbReference type="Proteomes" id="UP001214576">
    <property type="component" value="Unassembled WGS sequence"/>
</dbReference>
<dbReference type="GO" id="GO:0048786">
    <property type="term" value="C:presynaptic active zone"/>
    <property type="evidence" value="ECO:0007669"/>
    <property type="project" value="TreeGrafter"/>
</dbReference>
<dbReference type="EMBL" id="JAKZEL010000002">
    <property type="protein sequence ID" value="KAI4547169.1"/>
    <property type="molecule type" value="Genomic_DNA"/>
</dbReference>
<evidence type="ECO:0000256" key="2">
    <source>
        <dbReference type="SAM" id="MobiDB-lite"/>
    </source>
</evidence>
<feature type="compositionally biased region" description="Basic and acidic residues" evidence="2">
    <location>
        <begin position="252"/>
        <end position="261"/>
    </location>
</feature>
<feature type="region of interest" description="Disordered" evidence="2">
    <location>
        <begin position="192"/>
        <end position="268"/>
    </location>
</feature>